<accession>A0A5C3PUG1</accession>
<dbReference type="InParanoid" id="A0A5C3PUG1"/>
<organism evidence="3 4">
    <name type="scientific">Polyporus arcularius HHB13444</name>
    <dbReference type="NCBI Taxonomy" id="1314778"/>
    <lineage>
        <taxon>Eukaryota</taxon>
        <taxon>Fungi</taxon>
        <taxon>Dikarya</taxon>
        <taxon>Basidiomycota</taxon>
        <taxon>Agaricomycotina</taxon>
        <taxon>Agaricomycetes</taxon>
        <taxon>Polyporales</taxon>
        <taxon>Polyporaceae</taxon>
        <taxon>Polyporus</taxon>
    </lineage>
</organism>
<dbReference type="Pfam" id="PF06985">
    <property type="entry name" value="HET"/>
    <property type="match status" value="1"/>
</dbReference>
<dbReference type="Pfam" id="PF26640">
    <property type="entry name" value="DUF8212"/>
    <property type="match status" value="1"/>
</dbReference>
<dbReference type="STRING" id="1314778.A0A5C3PUG1"/>
<proteinExistence type="predicted"/>
<dbReference type="EMBL" id="ML211006">
    <property type="protein sequence ID" value="TFK92050.1"/>
    <property type="molecule type" value="Genomic_DNA"/>
</dbReference>
<dbReference type="Proteomes" id="UP000308197">
    <property type="component" value="Unassembled WGS sequence"/>
</dbReference>
<dbReference type="PANTHER" id="PTHR10622">
    <property type="entry name" value="HET DOMAIN-CONTAINING PROTEIN"/>
    <property type="match status" value="1"/>
</dbReference>
<reference evidence="3 4" key="1">
    <citation type="journal article" date="2019" name="Nat. Ecol. Evol.">
        <title>Megaphylogeny resolves global patterns of mushroom evolution.</title>
        <authorList>
            <person name="Varga T."/>
            <person name="Krizsan K."/>
            <person name="Foldi C."/>
            <person name="Dima B."/>
            <person name="Sanchez-Garcia M."/>
            <person name="Sanchez-Ramirez S."/>
            <person name="Szollosi G.J."/>
            <person name="Szarkandi J.G."/>
            <person name="Papp V."/>
            <person name="Albert L."/>
            <person name="Andreopoulos W."/>
            <person name="Angelini C."/>
            <person name="Antonin V."/>
            <person name="Barry K.W."/>
            <person name="Bougher N.L."/>
            <person name="Buchanan P."/>
            <person name="Buyck B."/>
            <person name="Bense V."/>
            <person name="Catcheside P."/>
            <person name="Chovatia M."/>
            <person name="Cooper J."/>
            <person name="Damon W."/>
            <person name="Desjardin D."/>
            <person name="Finy P."/>
            <person name="Geml J."/>
            <person name="Haridas S."/>
            <person name="Hughes K."/>
            <person name="Justo A."/>
            <person name="Karasinski D."/>
            <person name="Kautmanova I."/>
            <person name="Kiss B."/>
            <person name="Kocsube S."/>
            <person name="Kotiranta H."/>
            <person name="LaButti K.M."/>
            <person name="Lechner B.E."/>
            <person name="Liimatainen K."/>
            <person name="Lipzen A."/>
            <person name="Lukacs Z."/>
            <person name="Mihaltcheva S."/>
            <person name="Morgado L.N."/>
            <person name="Niskanen T."/>
            <person name="Noordeloos M.E."/>
            <person name="Ohm R.A."/>
            <person name="Ortiz-Santana B."/>
            <person name="Ovrebo C."/>
            <person name="Racz N."/>
            <person name="Riley R."/>
            <person name="Savchenko A."/>
            <person name="Shiryaev A."/>
            <person name="Soop K."/>
            <person name="Spirin V."/>
            <person name="Szebenyi C."/>
            <person name="Tomsovsky M."/>
            <person name="Tulloss R.E."/>
            <person name="Uehling J."/>
            <person name="Grigoriev I.V."/>
            <person name="Vagvolgyi C."/>
            <person name="Papp T."/>
            <person name="Martin F.M."/>
            <person name="Miettinen O."/>
            <person name="Hibbett D.S."/>
            <person name="Nagy L.G."/>
        </authorList>
    </citation>
    <scope>NUCLEOTIDE SEQUENCE [LARGE SCALE GENOMIC DNA]</scope>
    <source>
        <strain evidence="3 4">HHB13444</strain>
    </source>
</reference>
<feature type="domain" description="Heterokaryon incompatibility" evidence="1">
    <location>
        <begin position="22"/>
        <end position="134"/>
    </location>
</feature>
<gene>
    <name evidence="3" type="ORF">K466DRAFT_443538</name>
</gene>
<keyword evidence="4" id="KW-1185">Reference proteome</keyword>
<dbReference type="AlphaFoldDB" id="A0A5C3PUG1"/>
<evidence type="ECO:0000259" key="2">
    <source>
        <dbReference type="Pfam" id="PF26640"/>
    </source>
</evidence>
<evidence type="ECO:0000313" key="4">
    <source>
        <dbReference type="Proteomes" id="UP000308197"/>
    </source>
</evidence>
<dbReference type="PANTHER" id="PTHR10622:SF10">
    <property type="entry name" value="HET DOMAIN-CONTAINING PROTEIN"/>
    <property type="match status" value="1"/>
</dbReference>
<feature type="non-terminal residue" evidence="3">
    <location>
        <position position="266"/>
    </location>
</feature>
<evidence type="ECO:0000259" key="1">
    <source>
        <dbReference type="Pfam" id="PF06985"/>
    </source>
</evidence>
<dbReference type="InterPro" id="IPR058525">
    <property type="entry name" value="DUF8212"/>
</dbReference>
<protein>
    <submittedName>
        <fullName evidence="3">HET-domain-containing protein</fullName>
    </submittedName>
</protein>
<name>A0A5C3PUG1_9APHY</name>
<feature type="domain" description="DUF8212" evidence="2">
    <location>
        <begin position="245"/>
        <end position="266"/>
    </location>
</feature>
<dbReference type="InterPro" id="IPR010730">
    <property type="entry name" value="HET"/>
</dbReference>
<evidence type="ECO:0000313" key="3">
    <source>
        <dbReference type="EMBL" id="TFK92050.1"/>
    </source>
</evidence>
<sequence>MWLLDAATFVLCSVHDPSQYRYAALSHVWDARGEPSFQDIHALHAEIGRTLGSDPDEEQVQAYLEGHDQRIFWSKIVGACAFARTHGYQYIWIDMCCINKTSSAELSEAVNSMFEWYAQASVCYAYLHDVPDNEHPSGERSKFRSSKWFKRGWTLQELVAPLSVVFLSKNWTVLGTKHVHARVIEEITHISRAVLTHDESLDSVSVAERMYWASERQTTRIEDEAYSLLGIFGIHMPTIYGEGKQAFIRLQEEILRRIPDQSLFAW</sequence>